<feature type="region of interest" description="Disordered" evidence="1">
    <location>
        <begin position="1"/>
        <end position="80"/>
    </location>
</feature>
<sequence>MSSKTRKSQSKESEENNEDDWSHISDRQERKRIQNRLAQRNYRKNMKERIEALERAAAETATSSARSASDERGTASPANYHGARLDNVLWEPFTMPLGTRLQLNHRDMTVSSSTGTRTPDLDQTPNPLRNGGDGTFFDPLMDDPRIQQFHVSDEAFGLHDTWNGLSDTTLFSNDVNGNSMSLHTARGPNASSGSSPMEQQQFGFGLRAPSSNRSSPADIDFGTLGLQDISMPGVEFHSLRRPAALHRRYTGGGSYSGASTSSSREGSRHRPTTPSSGTGNALPKRKRASRLGSDADYELDESNVLSGSESEDVIPRSSKSYLSGHETSSSSSSSLPAKTGRDFKASQTSHTYKNSSVQKVNPAPENQSTRVASALGQIKPIGFTSIEDLCTQFWTADLTDRPSLADSQRLSRRRELPQMLSKLREASNEWTDWEAQGWRDEVTRSAETVLVDECQRYLRKEDRMRLQNDETQKEEELLRLKCVFQEKVGVVATPSMILLIQKLLAPESVCTARFPYAQLGSAGSWGAGGEQKAVCCRGSDMQYTAYLVVGSRKVD</sequence>
<keyword evidence="3" id="KW-1185">Reference proteome</keyword>
<dbReference type="CDD" id="cd14688">
    <property type="entry name" value="bZIP_YAP"/>
    <property type="match status" value="1"/>
</dbReference>
<dbReference type="AlphaFoldDB" id="A0A1Y1YSU8"/>
<accession>A0A1Y1YSU8</accession>
<name>A0A1Y1YSU8_9PLEO</name>
<feature type="region of interest" description="Disordered" evidence="1">
    <location>
        <begin position="109"/>
        <end position="134"/>
    </location>
</feature>
<dbReference type="PANTHER" id="PTHR39607">
    <property type="entry name" value="XANTHOCILLIN BIOSYNTHESIS CLUSTER TRANSCRIPTION FACTOR XANC-RELATED"/>
    <property type="match status" value="1"/>
</dbReference>
<evidence type="ECO:0000313" key="3">
    <source>
        <dbReference type="Proteomes" id="UP000193144"/>
    </source>
</evidence>
<feature type="compositionally biased region" description="Basic and acidic residues" evidence="1">
    <location>
        <begin position="45"/>
        <end position="57"/>
    </location>
</feature>
<feature type="compositionally biased region" description="Polar residues" evidence="1">
    <location>
        <begin position="317"/>
        <end position="327"/>
    </location>
</feature>
<feature type="compositionally biased region" description="Polar residues" evidence="1">
    <location>
        <begin position="109"/>
        <end position="127"/>
    </location>
</feature>
<evidence type="ECO:0000313" key="2">
    <source>
        <dbReference type="EMBL" id="ORY01112.1"/>
    </source>
</evidence>
<dbReference type="OrthoDB" id="194358at2759"/>
<dbReference type="InterPro" id="IPR052635">
    <property type="entry name" value="Sec_Metab_Biosynth_Reg"/>
</dbReference>
<dbReference type="EMBL" id="MCFA01000174">
    <property type="protein sequence ID" value="ORY01112.1"/>
    <property type="molecule type" value="Genomic_DNA"/>
</dbReference>
<comment type="caution">
    <text evidence="2">The sequence shown here is derived from an EMBL/GenBank/DDBJ whole genome shotgun (WGS) entry which is preliminary data.</text>
</comment>
<dbReference type="Proteomes" id="UP000193144">
    <property type="component" value="Unassembled WGS sequence"/>
</dbReference>
<protein>
    <recommendedName>
        <fullName evidence="4">BZIP domain-containing protein</fullName>
    </recommendedName>
</protein>
<evidence type="ECO:0000256" key="1">
    <source>
        <dbReference type="SAM" id="MobiDB-lite"/>
    </source>
</evidence>
<feature type="compositionally biased region" description="Basic and acidic residues" evidence="1">
    <location>
        <begin position="9"/>
        <end position="32"/>
    </location>
</feature>
<feature type="compositionally biased region" description="Low complexity" evidence="1">
    <location>
        <begin position="58"/>
        <end position="67"/>
    </location>
</feature>
<feature type="compositionally biased region" description="Polar residues" evidence="1">
    <location>
        <begin position="345"/>
        <end position="368"/>
    </location>
</feature>
<feature type="compositionally biased region" description="Polar residues" evidence="1">
    <location>
        <begin position="189"/>
        <end position="200"/>
    </location>
</feature>
<reference evidence="2 3" key="1">
    <citation type="submission" date="2016-07" db="EMBL/GenBank/DDBJ databases">
        <title>Pervasive Adenine N6-methylation of Active Genes in Fungi.</title>
        <authorList>
            <consortium name="DOE Joint Genome Institute"/>
            <person name="Mondo S.J."/>
            <person name="Dannebaum R.O."/>
            <person name="Kuo R.C."/>
            <person name="Labutti K."/>
            <person name="Haridas S."/>
            <person name="Kuo A."/>
            <person name="Salamov A."/>
            <person name="Ahrendt S.R."/>
            <person name="Lipzen A."/>
            <person name="Sullivan W."/>
            <person name="Andreopoulos W.B."/>
            <person name="Clum A."/>
            <person name="Lindquist E."/>
            <person name="Daum C."/>
            <person name="Ramamoorthy G.K."/>
            <person name="Gryganskyi A."/>
            <person name="Culley D."/>
            <person name="Magnuson J.K."/>
            <person name="James T.Y."/>
            <person name="O'Malley M.A."/>
            <person name="Stajich J.E."/>
            <person name="Spatafora J.W."/>
            <person name="Visel A."/>
            <person name="Grigoriev I.V."/>
        </authorList>
    </citation>
    <scope>NUCLEOTIDE SEQUENCE [LARGE SCALE GENOMIC DNA]</scope>
    <source>
        <strain evidence="2 3">CBS 115471</strain>
    </source>
</reference>
<evidence type="ECO:0008006" key="4">
    <source>
        <dbReference type="Google" id="ProtNLM"/>
    </source>
</evidence>
<organism evidence="2 3">
    <name type="scientific">Clohesyomyces aquaticus</name>
    <dbReference type="NCBI Taxonomy" id="1231657"/>
    <lineage>
        <taxon>Eukaryota</taxon>
        <taxon>Fungi</taxon>
        <taxon>Dikarya</taxon>
        <taxon>Ascomycota</taxon>
        <taxon>Pezizomycotina</taxon>
        <taxon>Dothideomycetes</taxon>
        <taxon>Pleosporomycetidae</taxon>
        <taxon>Pleosporales</taxon>
        <taxon>Lindgomycetaceae</taxon>
        <taxon>Clohesyomyces</taxon>
    </lineage>
</organism>
<dbReference type="PANTHER" id="PTHR39607:SF1">
    <property type="entry name" value="B-ZIP TRANSCRIPTION FACTOR (EUROFUNG)"/>
    <property type="match status" value="1"/>
</dbReference>
<proteinExistence type="predicted"/>
<feature type="region of interest" description="Disordered" evidence="1">
    <location>
        <begin position="248"/>
        <end position="368"/>
    </location>
</feature>
<feature type="region of interest" description="Disordered" evidence="1">
    <location>
        <begin position="181"/>
        <end position="200"/>
    </location>
</feature>
<gene>
    <name evidence="2" type="ORF">BCR34DRAFT_592361</name>
</gene>